<dbReference type="InterPro" id="IPR014013">
    <property type="entry name" value="Helic_SF1/SF2_ATP-bd_DinG/Rad3"/>
</dbReference>
<evidence type="ECO:0000313" key="15">
    <source>
        <dbReference type="EMBL" id="EKO14557.1"/>
    </source>
</evidence>
<comment type="cofactor">
    <cofactor evidence="1">
        <name>[4Fe-4S] cluster</name>
        <dbReference type="ChEBI" id="CHEBI:49883"/>
    </cofactor>
</comment>
<dbReference type="GO" id="GO:0046872">
    <property type="term" value="F:metal ion binding"/>
    <property type="evidence" value="ECO:0007669"/>
    <property type="project" value="UniProtKB-KW"/>
</dbReference>
<dbReference type="PROSITE" id="PS51193">
    <property type="entry name" value="HELICASE_ATP_BIND_2"/>
    <property type="match status" value="1"/>
</dbReference>
<keyword evidence="2" id="KW-0479">Metal-binding</keyword>
<keyword evidence="6" id="KW-0067">ATP-binding</keyword>
<dbReference type="Pfam" id="PF13307">
    <property type="entry name" value="Helicase_C_2"/>
    <property type="match status" value="1"/>
</dbReference>
<keyword evidence="9" id="KW-0238">DNA-binding</keyword>
<comment type="catalytic activity">
    <reaction evidence="13">
        <text>ATP + H2O = ADP + phosphate + H(+)</text>
        <dbReference type="Rhea" id="RHEA:13065"/>
        <dbReference type="ChEBI" id="CHEBI:15377"/>
        <dbReference type="ChEBI" id="CHEBI:15378"/>
        <dbReference type="ChEBI" id="CHEBI:30616"/>
        <dbReference type="ChEBI" id="CHEBI:43474"/>
        <dbReference type="ChEBI" id="CHEBI:456216"/>
        <dbReference type="EC" id="5.6.2.3"/>
    </reaction>
</comment>
<organism evidence="15 16">
    <name type="scientific">Leptospira kirschneri str. H1</name>
    <dbReference type="NCBI Taxonomy" id="1049966"/>
    <lineage>
        <taxon>Bacteria</taxon>
        <taxon>Pseudomonadati</taxon>
        <taxon>Spirochaetota</taxon>
        <taxon>Spirochaetia</taxon>
        <taxon>Leptospirales</taxon>
        <taxon>Leptospiraceae</taxon>
        <taxon>Leptospira</taxon>
    </lineage>
</organism>
<evidence type="ECO:0000256" key="8">
    <source>
        <dbReference type="ARBA" id="ARBA00023014"/>
    </source>
</evidence>
<sequence length="658" mass="74678">MNRSLEYFDKLSSLWDDFEPRKVQIQLSQKIEDSLYNGTHLIAEAGTGVGKSLAYLIPAALISIEIEEPVVISTETKSLQQQLLSKDIPMVSKILGIDLKAEVAMGASNYVCKRKMNHVFRDGTFGPEMIPHLNSFNQWIQTTESGRKQEFNGTASYDFWNKITREADNCLGRNCPNFSHSFYFLEREKWKRSNILIINHHLLAAHIASDFKILPEFSRIILDEAHNFPDIIGSSFRREIRSLEIQKLLQQIWLPNKNSGVAVSIESSPLKDLVTQAGEALTIFFNSLSGEVPLNFYSPQRIKRPLKLDRGKFAGILFEIVEILQRHLSKLSKDNDDFTEKESALVLEMLAGRLDEVASSLETFRQVDDTNLVYWIEPPDQNSKEIYYKICMEPLSPDEIIRDQFASRMQSIVFTSATLSTSGNDFKYFQKKIGNLNTSNLSVPSPFPYQKNALLYVPKEIRDPVADPDGYHADLAKQILWLIELTQGNTFVLFTSFKSLKLVYDAIRPHTNLPLFSQSDLGPDGAKQMYLQTPDSVLFGVSTFWQGIDIRGDKLKSVIIAKLPFQVPNDPVLETKSEKLKESGGNPFAELQLPYACTVLKQGFGRLIRSGTDTGIVSILDPRMFTKTYGKDLLKSLPPAKLIQNREDLRREFDNLPK</sequence>
<dbReference type="InterPro" id="IPR002464">
    <property type="entry name" value="DNA/RNA_helicase_DEAH_CS"/>
</dbReference>
<evidence type="ECO:0000256" key="7">
    <source>
        <dbReference type="ARBA" id="ARBA00023004"/>
    </source>
</evidence>
<dbReference type="GO" id="GO:0051536">
    <property type="term" value="F:iron-sulfur cluster binding"/>
    <property type="evidence" value="ECO:0007669"/>
    <property type="project" value="UniProtKB-KW"/>
</dbReference>
<accession>A0A0E2B010</accession>
<evidence type="ECO:0000256" key="10">
    <source>
        <dbReference type="ARBA" id="ARBA00023235"/>
    </source>
</evidence>
<dbReference type="SMART" id="SM00487">
    <property type="entry name" value="DEXDc"/>
    <property type="match status" value="1"/>
</dbReference>
<dbReference type="AlphaFoldDB" id="A0A0E2B010"/>
<evidence type="ECO:0000256" key="3">
    <source>
        <dbReference type="ARBA" id="ARBA00022741"/>
    </source>
</evidence>
<keyword evidence="4" id="KW-0378">Hydrolase</keyword>
<dbReference type="EC" id="5.6.2.3" evidence="12"/>
<evidence type="ECO:0000256" key="12">
    <source>
        <dbReference type="ARBA" id="ARBA00044969"/>
    </source>
</evidence>
<feature type="domain" description="Helicase ATP-binding" evidence="14">
    <location>
        <begin position="10"/>
        <end position="272"/>
    </location>
</feature>
<dbReference type="FunFam" id="3.40.50.300:FF:000437">
    <property type="entry name" value="ATP-dependent DNA helicase DinG"/>
    <property type="match status" value="1"/>
</dbReference>
<dbReference type="EMBL" id="AHMY02000051">
    <property type="protein sequence ID" value="EKO14557.1"/>
    <property type="molecule type" value="Genomic_DNA"/>
</dbReference>
<comment type="caution">
    <text evidence="15">The sequence shown here is derived from an EMBL/GenBank/DDBJ whole genome shotgun (WGS) entry which is preliminary data.</text>
</comment>
<dbReference type="InterPro" id="IPR014001">
    <property type="entry name" value="Helicase_ATP-bd"/>
</dbReference>
<dbReference type="GO" id="GO:0003677">
    <property type="term" value="F:DNA binding"/>
    <property type="evidence" value="ECO:0007669"/>
    <property type="project" value="UniProtKB-KW"/>
</dbReference>
<dbReference type="PANTHER" id="PTHR11472">
    <property type="entry name" value="DNA REPAIR DEAD HELICASE RAD3/XP-D SUBFAMILY MEMBER"/>
    <property type="match status" value="1"/>
</dbReference>
<name>A0A0E2B010_9LEPT</name>
<dbReference type="PROSITE" id="PS00690">
    <property type="entry name" value="DEAH_ATP_HELICASE"/>
    <property type="match status" value="1"/>
</dbReference>
<dbReference type="SUPFAM" id="SSF52540">
    <property type="entry name" value="P-loop containing nucleoside triphosphate hydrolases"/>
    <property type="match status" value="1"/>
</dbReference>
<dbReference type="InterPro" id="IPR011545">
    <property type="entry name" value="DEAD/DEAH_box_helicase_dom"/>
</dbReference>
<keyword evidence="7" id="KW-0408">Iron</keyword>
<evidence type="ECO:0000256" key="6">
    <source>
        <dbReference type="ARBA" id="ARBA00022840"/>
    </source>
</evidence>
<evidence type="ECO:0000313" key="16">
    <source>
        <dbReference type="Proteomes" id="UP000006253"/>
    </source>
</evidence>
<dbReference type="GO" id="GO:0005524">
    <property type="term" value="F:ATP binding"/>
    <property type="evidence" value="ECO:0007669"/>
    <property type="project" value="UniProtKB-KW"/>
</dbReference>
<dbReference type="Gene3D" id="3.40.50.300">
    <property type="entry name" value="P-loop containing nucleotide triphosphate hydrolases"/>
    <property type="match status" value="2"/>
</dbReference>
<protein>
    <recommendedName>
        <fullName evidence="12">DNA 5'-3' helicase</fullName>
        <ecNumber evidence="12">5.6.2.3</ecNumber>
    </recommendedName>
</protein>
<evidence type="ECO:0000256" key="2">
    <source>
        <dbReference type="ARBA" id="ARBA00022723"/>
    </source>
</evidence>
<keyword evidence="3" id="KW-0547">Nucleotide-binding</keyword>
<dbReference type="InterPro" id="IPR027417">
    <property type="entry name" value="P-loop_NTPase"/>
</dbReference>
<dbReference type="Pfam" id="PF06733">
    <property type="entry name" value="DEAD_2"/>
    <property type="match status" value="1"/>
</dbReference>
<evidence type="ECO:0000256" key="1">
    <source>
        <dbReference type="ARBA" id="ARBA00001966"/>
    </source>
</evidence>
<dbReference type="GO" id="GO:0016818">
    <property type="term" value="F:hydrolase activity, acting on acid anhydrides, in phosphorus-containing anhydrides"/>
    <property type="evidence" value="ECO:0007669"/>
    <property type="project" value="InterPro"/>
</dbReference>
<evidence type="ECO:0000256" key="4">
    <source>
        <dbReference type="ARBA" id="ARBA00022801"/>
    </source>
</evidence>
<dbReference type="InterPro" id="IPR010614">
    <property type="entry name" value="RAD3-like_helicase_DEAD"/>
</dbReference>
<keyword evidence="10" id="KW-0413">Isomerase</keyword>
<dbReference type="GO" id="GO:0043139">
    <property type="term" value="F:5'-3' DNA helicase activity"/>
    <property type="evidence" value="ECO:0007669"/>
    <property type="project" value="UniProtKB-EC"/>
</dbReference>
<gene>
    <name evidence="15" type="ORF">LEP1GSC081_1407</name>
</gene>
<evidence type="ECO:0000256" key="9">
    <source>
        <dbReference type="ARBA" id="ARBA00023125"/>
    </source>
</evidence>
<evidence type="ECO:0000256" key="5">
    <source>
        <dbReference type="ARBA" id="ARBA00022806"/>
    </source>
</evidence>
<dbReference type="InterPro" id="IPR045028">
    <property type="entry name" value="DinG/Rad3-like"/>
</dbReference>
<dbReference type="Proteomes" id="UP000006253">
    <property type="component" value="Unassembled WGS sequence"/>
</dbReference>
<keyword evidence="8" id="KW-0411">Iron-sulfur</keyword>
<evidence type="ECO:0000256" key="13">
    <source>
        <dbReference type="ARBA" id="ARBA00048954"/>
    </source>
</evidence>
<dbReference type="PANTHER" id="PTHR11472:SF34">
    <property type="entry name" value="REGULATOR OF TELOMERE ELONGATION HELICASE 1"/>
    <property type="match status" value="1"/>
</dbReference>
<dbReference type="RefSeq" id="WP_004766008.1">
    <property type="nucleotide sequence ID" value="NZ_AHMY02000051.1"/>
</dbReference>
<dbReference type="InterPro" id="IPR006555">
    <property type="entry name" value="ATP-dep_Helicase_C"/>
</dbReference>
<dbReference type="SMART" id="SM00491">
    <property type="entry name" value="HELICc2"/>
    <property type="match status" value="1"/>
</dbReference>
<proteinExistence type="inferred from homology"/>
<dbReference type="GO" id="GO:0006139">
    <property type="term" value="P:nucleobase-containing compound metabolic process"/>
    <property type="evidence" value="ECO:0007669"/>
    <property type="project" value="InterPro"/>
</dbReference>
<reference evidence="15 16" key="1">
    <citation type="submission" date="2012-10" db="EMBL/GenBank/DDBJ databases">
        <authorList>
            <person name="Harkins D.M."/>
            <person name="Durkin A.S."/>
            <person name="Brinkac L.M."/>
            <person name="Selengut J.D."/>
            <person name="Sanka R."/>
            <person name="DePew J."/>
            <person name="Purushe J."/>
            <person name="Peacock S.J."/>
            <person name="Thaipadungpanit J."/>
            <person name="Wuthiekanun V.W."/>
            <person name="Day N.P."/>
            <person name="Vinetz J.M."/>
            <person name="Sutton G.G."/>
            <person name="Nelson W.C."/>
            <person name="Fouts D.E."/>
        </authorList>
    </citation>
    <scope>NUCLEOTIDE SEQUENCE [LARGE SCALE GENOMIC DNA]</scope>
    <source>
        <strain evidence="15 16">H1</strain>
    </source>
</reference>
<evidence type="ECO:0000259" key="14">
    <source>
        <dbReference type="PROSITE" id="PS51193"/>
    </source>
</evidence>
<comment type="similarity">
    <text evidence="11">Belongs to the helicase family. DinG subfamily.</text>
</comment>
<keyword evidence="5 15" id="KW-0347">Helicase</keyword>
<evidence type="ECO:0000256" key="11">
    <source>
        <dbReference type="ARBA" id="ARBA00038058"/>
    </source>
</evidence>
<dbReference type="Pfam" id="PF00270">
    <property type="entry name" value="DEAD"/>
    <property type="match status" value="1"/>
</dbReference>